<dbReference type="CDD" id="cd08267">
    <property type="entry name" value="MDR1"/>
    <property type="match status" value="1"/>
</dbReference>
<protein>
    <submittedName>
        <fullName evidence="2">Narbonolide/10-deoxymethynolide synthase PikA2, modules 3 and 4</fullName>
        <ecNumber evidence="2">2.3.1.239</ecNumber>
    </submittedName>
</protein>
<accession>A0ABM9BVY9</accession>
<keyword evidence="2" id="KW-0012">Acyltransferase</keyword>
<dbReference type="InterPro" id="IPR036291">
    <property type="entry name" value="NAD(P)-bd_dom_sf"/>
</dbReference>
<dbReference type="InterPro" id="IPR020843">
    <property type="entry name" value="ER"/>
</dbReference>
<keyword evidence="2" id="KW-0808">Transferase</keyword>
<dbReference type="Pfam" id="PF08240">
    <property type="entry name" value="ADH_N"/>
    <property type="match status" value="1"/>
</dbReference>
<dbReference type="EC" id="2.3.1.239" evidence="2"/>
<organism evidence="2 3">
    <name type="scientific">Paenibacillus allorhizoplanae</name>
    <dbReference type="NCBI Taxonomy" id="2905648"/>
    <lineage>
        <taxon>Bacteria</taxon>
        <taxon>Bacillati</taxon>
        <taxon>Bacillota</taxon>
        <taxon>Bacilli</taxon>
        <taxon>Bacillales</taxon>
        <taxon>Paenibacillaceae</taxon>
        <taxon>Paenibacillus</taxon>
    </lineage>
</organism>
<dbReference type="SUPFAM" id="SSF51735">
    <property type="entry name" value="NAD(P)-binding Rossmann-fold domains"/>
    <property type="match status" value="1"/>
</dbReference>
<dbReference type="Gene3D" id="3.90.180.10">
    <property type="entry name" value="Medium-chain alcohol dehydrogenases, catalytic domain"/>
    <property type="match status" value="1"/>
</dbReference>
<dbReference type="SMART" id="SM00829">
    <property type="entry name" value="PKS_ER"/>
    <property type="match status" value="1"/>
</dbReference>
<dbReference type="PANTHER" id="PTHR44013:SF1">
    <property type="entry name" value="ZINC-TYPE ALCOHOL DEHYDROGENASE-LIKE PROTEIN C16A3.02C"/>
    <property type="match status" value="1"/>
</dbReference>
<evidence type="ECO:0000313" key="2">
    <source>
        <dbReference type="EMBL" id="CAH1194892.1"/>
    </source>
</evidence>
<dbReference type="InterPro" id="IPR013154">
    <property type="entry name" value="ADH-like_N"/>
</dbReference>
<dbReference type="Proteomes" id="UP000838821">
    <property type="component" value="Unassembled WGS sequence"/>
</dbReference>
<reference evidence="2" key="1">
    <citation type="submission" date="2022-01" db="EMBL/GenBank/DDBJ databases">
        <authorList>
            <person name="Criscuolo A."/>
        </authorList>
    </citation>
    <scope>NUCLEOTIDE SEQUENCE</scope>
    <source>
        <strain evidence="2">CIP111891</strain>
    </source>
</reference>
<name>A0ABM9BVY9_9BACL</name>
<evidence type="ECO:0000313" key="3">
    <source>
        <dbReference type="Proteomes" id="UP000838821"/>
    </source>
</evidence>
<dbReference type="InterPro" id="IPR011032">
    <property type="entry name" value="GroES-like_sf"/>
</dbReference>
<dbReference type="InterPro" id="IPR052733">
    <property type="entry name" value="Chloroplast_QOR"/>
</dbReference>
<sequence>MKAVIYTKYGSPNELIYTEVEKPQPKDHEVLINVHAASINSWDWDLLRGTPFLVRIGGVLKPKYTILGADIAGRVEAVGKEVKQFVPGDHVFGDISGCSWGGFAEYVCASEKALSLKPATITFEDAAAIPQAAVLALQGLQVKGLIRNGNKVLINGAGGGVGTFAIQLAKLFGAEVTAVDSVTKLPKLQALGADYVMDYRKEDYTISGKKYDVILDVVGNRSIFDCKRALSSDGRYVMVGGTMPRIFQMMFLGSLISWIGTKKMGLLMHKPNHTDQNELMALWETGKLVPVIDRQYPLGDVAEALRYFGEGQHTGKVMIRVQ</sequence>
<dbReference type="EMBL" id="CAKMMW010000002">
    <property type="protein sequence ID" value="CAH1194892.1"/>
    <property type="molecule type" value="Genomic_DNA"/>
</dbReference>
<dbReference type="SUPFAM" id="SSF50129">
    <property type="entry name" value="GroES-like"/>
    <property type="match status" value="1"/>
</dbReference>
<dbReference type="PANTHER" id="PTHR44013">
    <property type="entry name" value="ZINC-TYPE ALCOHOL DEHYDROGENASE-LIKE PROTEIN C16A3.02C"/>
    <property type="match status" value="1"/>
</dbReference>
<comment type="caution">
    <text evidence="2">The sequence shown here is derived from an EMBL/GenBank/DDBJ whole genome shotgun (WGS) entry which is preliminary data.</text>
</comment>
<feature type="domain" description="Enoyl reductase (ER)" evidence="1">
    <location>
        <begin position="10"/>
        <end position="319"/>
    </location>
</feature>
<evidence type="ECO:0000259" key="1">
    <source>
        <dbReference type="SMART" id="SM00829"/>
    </source>
</evidence>
<keyword evidence="3" id="KW-1185">Reference proteome</keyword>
<dbReference type="Pfam" id="PF13602">
    <property type="entry name" value="ADH_zinc_N_2"/>
    <property type="match status" value="1"/>
</dbReference>
<dbReference type="Gene3D" id="3.40.50.720">
    <property type="entry name" value="NAD(P)-binding Rossmann-like Domain"/>
    <property type="match status" value="1"/>
</dbReference>
<dbReference type="GO" id="GO:0016746">
    <property type="term" value="F:acyltransferase activity"/>
    <property type="evidence" value="ECO:0007669"/>
    <property type="project" value="UniProtKB-KW"/>
</dbReference>
<proteinExistence type="predicted"/>
<gene>
    <name evidence="2" type="primary">pikAII</name>
    <name evidence="2" type="ORF">PAECIP111891_00553</name>
</gene>